<evidence type="ECO:0000256" key="10">
    <source>
        <dbReference type="ARBA" id="ARBA00023180"/>
    </source>
</evidence>
<protein>
    <recommendedName>
        <fullName evidence="4 11">Protein PBN1</fullName>
    </recommendedName>
</protein>
<comment type="similarity">
    <text evidence="3 11">Belongs to the PIGX family.</text>
</comment>
<comment type="subcellular location">
    <subcellularLocation>
        <location evidence="11">Endoplasmic reticulum membrane</location>
        <topology evidence="11">Single-pass membrane protein</topology>
    </subcellularLocation>
    <subcellularLocation>
        <location evidence="1">Endoplasmic reticulum membrane</location>
        <topology evidence="1">Single-pass type III membrane protein</topology>
    </subcellularLocation>
</comment>
<reference evidence="12 13" key="1">
    <citation type="journal article" date="2018" name="BMC Genomics">
        <title>Comparative genome analyses reveal sequence features reflecting distinct modes of host-adaptation between dicot and monocot powdery mildew.</title>
        <authorList>
            <person name="Wu Y."/>
            <person name="Ma X."/>
            <person name="Pan Z."/>
            <person name="Kale S.D."/>
            <person name="Song Y."/>
            <person name="King H."/>
            <person name="Zhang Q."/>
            <person name="Presley C."/>
            <person name="Deng X."/>
            <person name="Wei C.I."/>
            <person name="Xiao S."/>
        </authorList>
    </citation>
    <scope>NUCLEOTIDE SEQUENCE [LARGE SCALE GENOMIC DNA]</scope>
    <source>
        <strain evidence="12">UCSC1</strain>
    </source>
</reference>
<dbReference type="EMBL" id="MCBR01022400">
    <property type="protein sequence ID" value="RKF53157.1"/>
    <property type="molecule type" value="Genomic_DNA"/>
</dbReference>
<dbReference type="InterPro" id="IPR013233">
    <property type="entry name" value="PIG-X/PBN1"/>
</dbReference>
<accession>A0A420H6X5</accession>
<keyword evidence="5 11" id="KW-0337">GPI-anchor biosynthesis</keyword>
<dbReference type="SMART" id="SM00780">
    <property type="entry name" value="PIG-X"/>
    <property type="match status" value="1"/>
</dbReference>
<evidence type="ECO:0000256" key="4">
    <source>
        <dbReference type="ARBA" id="ARBA00020410"/>
    </source>
</evidence>
<evidence type="ECO:0000256" key="1">
    <source>
        <dbReference type="ARBA" id="ARBA00004643"/>
    </source>
</evidence>
<dbReference type="Proteomes" id="UP000285405">
    <property type="component" value="Unassembled WGS sequence"/>
</dbReference>
<dbReference type="Pfam" id="PF08320">
    <property type="entry name" value="PIG-X"/>
    <property type="match status" value="1"/>
</dbReference>
<keyword evidence="9 11" id="KW-0472">Membrane</keyword>
<feature type="transmembrane region" description="Helical" evidence="11">
    <location>
        <begin position="476"/>
        <end position="497"/>
    </location>
</feature>
<keyword evidence="8 11" id="KW-1133">Transmembrane helix</keyword>
<keyword evidence="10" id="KW-0325">Glycoprotein</keyword>
<evidence type="ECO:0000256" key="7">
    <source>
        <dbReference type="ARBA" id="ARBA00022824"/>
    </source>
</evidence>
<gene>
    <name evidence="12" type="ORF">GcC1_223016</name>
</gene>
<dbReference type="OrthoDB" id="5546453at2759"/>
<dbReference type="GO" id="GO:1990529">
    <property type="term" value="C:glycosylphosphatidylinositol-mannosyltransferase I complex"/>
    <property type="evidence" value="ECO:0007669"/>
    <property type="project" value="TreeGrafter"/>
</dbReference>
<dbReference type="AlphaFoldDB" id="A0A420H6X5"/>
<keyword evidence="6 11" id="KW-0812">Transmembrane</keyword>
<evidence type="ECO:0000313" key="13">
    <source>
        <dbReference type="Proteomes" id="UP000285405"/>
    </source>
</evidence>
<dbReference type="PANTHER" id="PTHR28533">
    <property type="entry name" value="PROTEIN PBN1"/>
    <property type="match status" value="1"/>
</dbReference>
<evidence type="ECO:0000256" key="8">
    <source>
        <dbReference type="ARBA" id="ARBA00022989"/>
    </source>
</evidence>
<evidence type="ECO:0000256" key="9">
    <source>
        <dbReference type="ARBA" id="ARBA00023136"/>
    </source>
</evidence>
<sequence>MRHRTTLLFKSIDLIDPESILISKNSLFLQSPKKFAKEERISIGLDELPQELNQLLTTSKELNIRWVTENEFEIEVPLVSRLSPGLHIFYTPQTDTKSLTTLCSIIEKAFGGVDCTNPERSFTSRKDDKFSNLSYNYHTLLPSISNFVEHLIYKACPLLLPSLSEYCREYATALANASTLDISFNIKTNSLVISYFRPIKTEPFSASIPTELSSQYNIRREIGLLAPLSSPESYPSIKLGETSLVGFLSVISEDGDLKPTIFSFPSRHRSSDTKFRAYFLENCGLHPILELKVTGAEVPAENQDCGLYVYLILPRSLFIDKHQFSDPLFLSDKNIAGLQYIDENIDLEAPEYNVYSWGSSALVRLVQPVITQDLGTEWKAQIPTHLRYLLPSSNTSGFRYLENPYPVMFWACTSKEKPEFSVNPFDRTYLGYDDLFPPDTVFYHLNSKAAQTDGRLVNRLKVPVLDLSNSRWVENFTLIAVGLGFAWIFWCLLKVLIGQGYKANMKKTNGEEKKIK</sequence>
<comment type="caution">
    <text evidence="12">The sequence shown here is derived from an EMBL/GenBank/DDBJ whole genome shotgun (WGS) entry which is preliminary data.</text>
</comment>
<dbReference type="UniPathway" id="UPA00196"/>
<dbReference type="GO" id="GO:0006506">
    <property type="term" value="P:GPI anchor biosynthetic process"/>
    <property type="evidence" value="ECO:0007669"/>
    <property type="project" value="UniProtKB-UniPathway"/>
</dbReference>
<evidence type="ECO:0000256" key="2">
    <source>
        <dbReference type="ARBA" id="ARBA00004687"/>
    </source>
</evidence>
<dbReference type="PANTHER" id="PTHR28533:SF1">
    <property type="entry name" value="PROTEIN PBN1"/>
    <property type="match status" value="1"/>
</dbReference>
<dbReference type="InterPro" id="IPR042322">
    <property type="entry name" value="Pbn1"/>
</dbReference>
<comment type="function">
    <text evidence="11">Required for proper folding and/or the stability of a subset of proteins in the endoplasmic reticulum. Component of glycosylphosphatidylinositol-mannosyltransferase 1 which transfers the first of the 4 mannoses in the GPI-anchor precursors during GPI-anchor biosynthesis. Probably acts by stabilizing the mannosyltransferase GPI14.</text>
</comment>
<name>A0A420H6X5_9PEZI</name>
<keyword evidence="7 11" id="KW-0256">Endoplasmic reticulum</keyword>
<organism evidence="12 13">
    <name type="scientific">Golovinomyces cichoracearum</name>
    <dbReference type="NCBI Taxonomy" id="62708"/>
    <lineage>
        <taxon>Eukaryota</taxon>
        <taxon>Fungi</taxon>
        <taxon>Dikarya</taxon>
        <taxon>Ascomycota</taxon>
        <taxon>Pezizomycotina</taxon>
        <taxon>Leotiomycetes</taxon>
        <taxon>Erysiphales</taxon>
        <taxon>Erysiphaceae</taxon>
        <taxon>Golovinomyces</taxon>
    </lineage>
</organism>
<evidence type="ECO:0000256" key="5">
    <source>
        <dbReference type="ARBA" id="ARBA00022502"/>
    </source>
</evidence>
<evidence type="ECO:0000256" key="6">
    <source>
        <dbReference type="ARBA" id="ARBA00022692"/>
    </source>
</evidence>
<evidence type="ECO:0000256" key="11">
    <source>
        <dbReference type="RuleBase" id="RU366056"/>
    </source>
</evidence>
<proteinExistence type="inferred from homology"/>
<dbReference type="GO" id="GO:0005789">
    <property type="term" value="C:endoplasmic reticulum membrane"/>
    <property type="evidence" value="ECO:0007669"/>
    <property type="project" value="UniProtKB-SubCell"/>
</dbReference>
<evidence type="ECO:0000256" key="3">
    <source>
        <dbReference type="ARBA" id="ARBA00010345"/>
    </source>
</evidence>
<comment type="pathway">
    <text evidence="2 11">Glycolipid biosynthesis; glycosylphosphatidylinositol-anchor biosynthesis.</text>
</comment>
<dbReference type="GO" id="GO:0000030">
    <property type="term" value="F:mannosyltransferase activity"/>
    <property type="evidence" value="ECO:0007669"/>
    <property type="project" value="TreeGrafter"/>
</dbReference>
<evidence type="ECO:0000313" key="12">
    <source>
        <dbReference type="EMBL" id="RKF53157.1"/>
    </source>
</evidence>